<comment type="caution">
    <text evidence="8">The sequence shown here is derived from an EMBL/GenBank/DDBJ whole genome shotgun (WGS) entry which is preliminary data.</text>
</comment>
<feature type="transmembrane region" description="Helical" evidence="6">
    <location>
        <begin position="158"/>
        <end position="178"/>
    </location>
</feature>
<feature type="transmembrane region" description="Helical" evidence="6">
    <location>
        <begin position="190"/>
        <end position="208"/>
    </location>
</feature>
<evidence type="ECO:0000256" key="5">
    <source>
        <dbReference type="SAM" id="MobiDB-lite"/>
    </source>
</evidence>
<keyword evidence="3 6" id="KW-1133">Transmembrane helix</keyword>
<gene>
    <name evidence="8" type="ORF">ACHAXA_009087</name>
</gene>
<dbReference type="PANTHER" id="PTHR46140">
    <property type="entry name" value="VACUOLAR TRANSPORTER CHAPERONE 1-RELATED"/>
    <property type="match status" value="1"/>
</dbReference>
<name>A0ABD3SQK8_9STRA</name>
<dbReference type="Pfam" id="PF02656">
    <property type="entry name" value="DUF202"/>
    <property type="match status" value="1"/>
</dbReference>
<evidence type="ECO:0000256" key="2">
    <source>
        <dbReference type="ARBA" id="ARBA00022692"/>
    </source>
</evidence>
<evidence type="ECO:0000259" key="7">
    <source>
        <dbReference type="Pfam" id="PF02656"/>
    </source>
</evidence>
<organism evidence="8 9">
    <name type="scientific">Cyclostephanos tholiformis</name>
    <dbReference type="NCBI Taxonomy" id="382380"/>
    <lineage>
        <taxon>Eukaryota</taxon>
        <taxon>Sar</taxon>
        <taxon>Stramenopiles</taxon>
        <taxon>Ochrophyta</taxon>
        <taxon>Bacillariophyta</taxon>
        <taxon>Coscinodiscophyceae</taxon>
        <taxon>Thalassiosirophycidae</taxon>
        <taxon>Stephanodiscales</taxon>
        <taxon>Stephanodiscaceae</taxon>
        <taxon>Cyclostephanos</taxon>
    </lineage>
</organism>
<keyword evidence="9" id="KW-1185">Reference proteome</keyword>
<keyword evidence="4 6" id="KW-0472">Membrane</keyword>
<dbReference type="AlphaFoldDB" id="A0ABD3SQK8"/>
<dbReference type="PANTHER" id="PTHR46140:SF1">
    <property type="entry name" value="VACUOLAR TRANSPORTER CHAPERONE COMPLEX SUBUNIT 4-RELATED"/>
    <property type="match status" value="1"/>
</dbReference>
<dbReference type="GO" id="GO:0012505">
    <property type="term" value="C:endomembrane system"/>
    <property type="evidence" value="ECO:0007669"/>
    <property type="project" value="UniProtKB-SubCell"/>
</dbReference>
<dbReference type="InterPro" id="IPR051572">
    <property type="entry name" value="VTC_Complex_Subunit"/>
</dbReference>
<accession>A0ABD3SQK8</accession>
<keyword evidence="2 6" id="KW-0812">Transmembrane</keyword>
<protein>
    <recommendedName>
        <fullName evidence="7">DUF202 domain-containing protein</fullName>
    </recommendedName>
</protein>
<dbReference type="Proteomes" id="UP001530377">
    <property type="component" value="Unassembled WGS sequence"/>
</dbReference>
<comment type="subcellular location">
    <subcellularLocation>
        <location evidence="1">Endomembrane system</location>
        <topology evidence="1">Multi-pass membrane protein</topology>
    </subcellularLocation>
</comment>
<proteinExistence type="predicted"/>
<evidence type="ECO:0000256" key="3">
    <source>
        <dbReference type="ARBA" id="ARBA00022989"/>
    </source>
</evidence>
<evidence type="ECO:0000256" key="1">
    <source>
        <dbReference type="ARBA" id="ARBA00004127"/>
    </source>
</evidence>
<feature type="domain" description="DUF202" evidence="7">
    <location>
        <begin position="149"/>
        <end position="215"/>
    </location>
</feature>
<evidence type="ECO:0000256" key="6">
    <source>
        <dbReference type="SAM" id="Phobius"/>
    </source>
</evidence>
<feature type="transmembrane region" description="Helical" evidence="6">
    <location>
        <begin position="228"/>
        <end position="248"/>
    </location>
</feature>
<evidence type="ECO:0000313" key="8">
    <source>
        <dbReference type="EMBL" id="KAL3826646.1"/>
    </source>
</evidence>
<evidence type="ECO:0000256" key="4">
    <source>
        <dbReference type="ARBA" id="ARBA00023136"/>
    </source>
</evidence>
<sequence length="254" mass="26535">MASEKTPLIAPPSSSPAMIGDKSTVYFLERQKSIDSRHSSVVAPVSRAAVDAEEIETLPEGSVPDQFTPRPVTPATTGGGGGGASIRSSSVIAAVNNTAGGGGWGGPAGWIDFFRNVGKKSNALGTGGGGGVGGLDAYARKAPVKIDPKVFFANERTFLAWMHVSVILAGASVAIVAFADNRRSSPAGQLYGVVLLPVSISFIIYSMMQYSRRASMIRRKAPGPYADIVGPTVLTIILMLSIVTQFSIKLYTLM</sequence>
<dbReference type="InterPro" id="IPR003807">
    <property type="entry name" value="DUF202"/>
</dbReference>
<reference evidence="8 9" key="1">
    <citation type="submission" date="2024-10" db="EMBL/GenBank/DDBJ databases">
        <title>Updated reference genomes for cyclostephanoid diatoms.</title>
        <authorList>
            <person name="Roberts W.R."/>
            <person name="Alverson A.J."/>
        </authorList>
    </citation>
    <scope>NUCLEOTIDE SEQUENCE [LARGE SCALE GENOMIC DNA]</scope>
    <source>
        <strain evidence="8 9">AJA228-03</strain>
    </source>
</reference>
<dbReference type="EMBL" id="JALLPB020000017">
    <property type="protein sequence ID" value="KAL3826646.1"/>
    <property type="molecule type" value="Genomic_DNA"/>
</dbReference>
<feature type="region of interest" description="Disordered" evidence="5">
    <location>
        <begin position="53"/>
        <end position="84"/>
    </location>
</feature>
<evidence type="ECO:0000313" key="9">
    <source>
        <dbReference type="Proteomes" id="UP001530377"/>
    </source>
</evidence>